<keyword evidence="6" id="KW-0418">Kinase</keyword>
<dbReference type="GO" id="GO:0005524">
    <property type="term" value="F:ATP binding"/>
    <property type="evidence" value="ECO:0007669"/>
    <property type="project" value="UniProtKB-KW"/>
</dbReference>
<dbReference type="Pfam" id="PF07536">
    <property type="entry name" value="HWE_HK"/>
    <property type="match status" value="1"/>
</dbReference>
<keyword evidence="3" id="KW-0597">Phosphoprotein</keyword>
<dbReference type="EMBL" id="JAGISH010000006">
    <property type="protein sequence ID" value="MBP0483181.1"/>
    <property type="molecule type" value="Genomic_DNA"/>
</dbReference>
<dbReference type="SUPFAM" id="SSF55781">
    <property type="entry name" value="GAF domain-like"/>
    <property type="match status" value="1"/>
</dbReference>
<proteinExistence type="predicted"/>
<dbReference type="GO" id="GO:0004673">
    <property type="term" value="F:protein histidine kinase activity"/>
    <property type="evidence" value="ECO:0007669"/>
    <property type="project" value="UniProtKB-EC"/>
</dbReference>
<evidence type="ECO:0000256" key="1">
    <source>
        <dbReference type="ARBA" id="ARBA00000085"/>
    </source>
</evidence>
<keyword evidence="11" id="KW-1185">Reference proteome</keyword>
<evidence type="ECO:0000256" key="6">
    <source>
        <dbReference type="ARBA" id="ARBA00022777"/>
    </source>
</evidence>
<dbReference type="Proteomes" id="UP000675940">
    <property type="component" value="Unassembled WGS sequence"/>
</dbReference>
<comment type="catalytic activity">
    <reaction evidence="1">
        <text>ATP + protein L-histidine = ADP + protein N-phospho-L-histidine.</text>
        <dbReference type="EC" id="2.7.13.3"/>
    </reaction>
</comment>
<accession>A0A940MQZ0</accession>
<sequence length="388" mass="42645">MNRVHIESVKPDPADTDVRAEGHAEKLADPARLNALEMLGVMEDTTDPAHERSVRLAGRILQAPVSLVSYVDTERQFFKAQTGLCGPASEARGTPLTHSFCQYVASTGEPLMVNDAREDPLLADNGAVHDLNVVAYLGVPVRAPTGEVLGSFCVIDDSPRTWTQQDLDALNDLVAMLEAELALRHTVNEREIVLQEMNHRIRNLFSLINGMVRIDRRSASSAEALADSIARRLEALSAAHQMIVPVVDAQRHLGIHAELRDLLEKLLLPYKSGGRLTLSGDKVNIGPKSVVYMTLAIHEIATNSAKYGALSVSDGRLDIRWWTKDGDLMLDWVETGHSWGETEVRGTGFGSRLLTISLEGQLEGALTTEAAEDSYRHRMRLPLARLVL</sequence>
<dbReference type="EC" id="2.7.13.3" evidence="2"/>
<evidence type="ECO:0000259" key="9">
    <source>
        <dbReference type="SMART" id="SM00911"/>
    </source>
</evidence>
<dbReference type="InterPro" id="IPR003018">
    <property type="entry name" value="GAF"/>
</dbReference>
<feature type="domain" description="Signal transduction histidine kinase HWE region" evidence="9">
    <location>
        <begin position="196"/>
        <end position="282"/>
    </location>
</feature>
<keyword evidence="5" id="KW-0547">Nucleotide-binding</keyword>
<evidence type="ECO:0000256" key="3">
    <source>
        <dbReference type="ARBA" id="ARBA00022553"/>
    </source>
</evidence>
<dbReference type="SMART" id="SM00911">
    <property type="entry name" value="HWE_HK"/>
    <property type="match status" value="1"/>
</dbReference>
<dbReference type="Pfam" id="PF01590">
    <property type="entry name" value="GAF"/>
    <property type="match status" value="1"/>
</dbReference>
<comment type="caution">
    <text evidence="10">The sequence shown here is derived from an EMBL/GenBank/DDBJ whole genome shotgun (WGS) entry which is preliminary data.</text>
</comment>
<evidence type="ECO:0000256" key="4">
    <source>
        <dbReference type="ARBA" id="ARBA00022679"/>
    </source>
</evidence>
<keyword evidence="4" id="KW-0808">Transferase</keyword>
<evidence type="ECO:0000256" key="2">
    <source>
        <dbReference type="ARBA" id="ARBA00012438"/>
    </source>
</evidence>
<dbReference type="PANTHER" id="PTHR41523">
    <property type="entry name" value="TWO-COMPONENT SYSTEM SENSOR PROTEIN"/>
    <property type="match status" value="1"/>
</dbReference>
<gene>
    <name evidence="10" type="ORF">J5474_11845</name>
</gene>
<dbReference type="AlphaFoldDB" id="A0A940MQZ0"/>
<evidence type="ECO:0000256" key="7">
    <source>
        <dbReference type="ARBA" id="ARBA00022840"/>
    </source>
</evidence>
<organism evidence="10 11">
    <name type="scientific">Sagittula salina</name>
    <dbReference type="NCBI Taxonomy" id="2820268"/>
    <lineage>
        <taxon>Bacteria</taxon>
        <taxon>Pseudomonadati</taxon>
        <taxon>Pseudomonadota</taxon>
        <taxon>Alphaproteobacteria</taxon>
        <taxon>Rhodobacterales</taxon>
        <taxon>Roseobacteraceae</taxon>
        <taxon>Sagittula</taxon>
    </lineage>
</organism>
<evidence type="ECO:0000256" key="5">
    <source>
        <dbReference type="ARBA" id="ARBA00022741"/>
    </source>
</evidence>
<dbReference type="SMART" id="SM00065">
    <property type="entry name" value="GAF"/>
    <property type="match status" value="1"/>
</dbReference>
<reference evidence="10" key="1">
    <citation type="submission" date="2021-03" db="EMBL/GenBank/DDBJ databases">
        <title>Sagittula salina sp. nov. strain M10.9X isolated from the marine waste.</title>
        <authorList>
            <person name="Satari L."/>
            <person name="Molina-Menor E."/>
            <person name="Vidal-Verdu A."/>
            <person name="Pascual J."/>
            <person name="Pereto J."/>
            <person name="Porcar M."/>
        </authorList>
    </citation>
    <scope>NUCLEOTIDE SEQUENCE</scope>
    <source>
        <strain evidence="10">M10.9X</strain>
    </source>
</reference>
<dbReference type="RefSeq" id="WP_209361130.1">
    <property type="nucleotide sequence ID" value="NZ_JAGISH010000006.1"/>
</dbReference>
<feature type="domain" description="GAF" evidence="8">
    <location>
        <begin position="45"/>
        <end position="191"/>
    </location>
</feature>
<keyword evidence="7" id="KW-0067">ATP-binding</keyword>
<dbReference type="PANTHER" id="PTHR41523:SF8">
    <property type="entry name" value="ETHYLENE RESPONSE SENSOR PROTEIN"/>
    <property type="match status" value="1"/>
</dbReference>
<name>A0A940MQZ0_9RHOB</name>
<dbReference type="Gene3D" id="3.30.450.40">
    <property type="match status" value="1"/>
</dbReference>
<evidence type="ECO:0000259" key="8">
    <source>
        <dbReference type="SMART" id="SM00065"/>
    </source>
</evidence>
<protein>
    <recommendedName>
        <fullName evidence="2">histidine kinase</fullName>
        <ecNumber evidence="2">2.7.13.3</ecNumber>
    </recommendedName>
</protein>
<dbReference type="InterPro" id="IPR029016">
    <property type="entry name" value="GAF-like_dom_sf"/>
</dbReference>
<evidence type="ECO:0000313" key="10">
    <source>
        <dbReference type="EMBL" id="MBP0483181.1"/>
    </source>
</evidence>
<dbReference type="InterPro" id="IPR011102">
    <property type="entry name" value="Sig_transdc_His_kinase_HWE"/>
</dbReference>
<evidence type="ECO:0000313" key="11">
    <source>
        <dbReference type="Proteomes" id="UP000675940"/>
    </source>
</evidence>